<keyword evidence="2" id="KW-0175">Coiled coil</keyword>
<dbReference type="InParanoid" id="A0A6P8NTZ5"/>
<dbReference type="PANTHER" id="PTHR13076">
    <property type="entry name" value="COILED-COIL AND C2 DOMAIN-CONTAINING PROTEIN 1-LIKE"/>
    <property type="match status" value="1"/>
</dbReference>
<evidence type="ECO:0000256" key="3">
    <source>
        <dbReference type="ARBA" id="ARBA00068693"/>
    </source>
</evidence>
<organism evidence="6 7">
    <name type="scientific">Geotrypetes seraphini</name>
    <name type="common">Gaboon caecilian</name>
    <name type="synonym">Caecilia seraphini</name>
    <dbReference type="NCBI Taxonomy" id="260995"/>
    <lineage>
        <taxon>Eukaryota</taxon>
        <taxon>Metazoa</taxon>
        <taxon>Chordata</taxon>
        <taxon>Craniata</taxon>
        <taxon>Vertebrata</taxon>
        <taxon>Euteleostomi</taxon>
        <taxon>Amphibia</taxon>
        <taxon>Gymnophiona</taxon>
        <taxon>Geotrypetes</taxon>
    </lineage>
</organism>
<dbReference type="Pfam" id="PF21528">
    <property type="entry name" value="CC2D1A-B_DM14"/>
    <property type="match status" value="3"/>
</dbReference>
<dbReference type="CTD" id="54862"/>
<dbReference type="RefSeq" id="XP_033779852.1">
    <property type="nucleotide sequence ID" value="XM_033923961.1"/>
</dbReference>
<feature type="compositionally biased region" description="Acidic residues" evidence="4">
    <location>
        <begin position="36"/>
        <end position="47"/>
    </location>
</feature>
<keyword evidence="6" id="KW-1185">Reference proteome</keyword>
<evidence type="ECO:0000256" key="4">
    <source>
        <dbReference type="SAM" id="MobiDB-lite"/>
    </source>
</evidence>
<feature type="compositionally biased region" description="Polar residues" evidence="4">
    <location>
        <begin position="120"/>
        <end position="135"/>
    </location>
</feature>
<dbReference type="CDD" id="cd08690">
    <property type="entry name" value="C2_Freud-1"/>
    <property type="match status" value="1"/>
</dbReference>
<reference evidence="7" key="1">
    <citation type="submission" date="2025-08" db="UniProtKB">
        <authorList>
            <consortium name="RefSeq"/>
        </authorList>
    </citation>
    <scope>IDENTIFICATION</scope>
</reference>
<evidence type="ECO:0000256" key="1">
    <source>
        <dbReference type="ARBA" id="ARBA00010672"/>
    </source>
</evidence>
<dbReference type="SUPFAM" id="SSF49562">
    <property type="entry name" value="C2 domain (Calcium/lipid-binding domain, CaLB)"/>
    <property type="match status" value="1"/>
</dbReference>
<feature type="region of interest" description="Disordered" evidence="4">
    <location>
        <begin position="452"/>
        <end position="480"/>
    </location>
</feature>
<dbReference type="AlphaFoldDB" id="A0A6P8NTZ5"/>
<protein>
    <recommendedName>
        <fullName evidence="3">Coiled-coil and C2 domain-containing protein 1B</fullName>
    </recommendedName>
</protein>
<evidence type="ECO:0000256" key="2">
    <source>
        <dbReference type="ARBA" id="ARBA00023054"/>
    </source>
</evidence>
<dbReference type="GO" id="GO:0001227">
    <property type="term" value="F:DNA-binding transcription repressor activity, RNA polymerase II-specific"/>
    <property type="evidence" value="ECO:0007669"/>
    <property type="project" value="InterPro"/>
</dbReference>
<gene>
    <name evidence="7" type="primary">CC2D1A</name>
</gene>
<feature type="region of interest" description="Disordered" evidence="4">
    <location>
        <begin position="112"/>
        <end position="135"/>
    </location>
</feature>
<dbReference type="InterPro" id="IPR039725">
    <property type="entry name" value="CC2D1A/B"/>
</dbReference>
<dbReference type="FunFam" id="2.60.40.150:FF:000104">
    <property type="entry name" value="coiled-coil and C2 domain-containing protein 1B"/>
    <property type="match status" value="1"/>
</dbReference>
<name>A0A6P8NTZ5_GEOSA</name>
<accession>A0A6P8NTZ5</accession>
<feature type="compositionally biased region" description="Pro residues" evidence="4">
    <location>
        <begin position="237"/>
        <end position="249"/>
    </location>
</feature>
<sequence>MNRKKREPRPPGQGAARQMGLLLDFSPEGMMKGSNDEDVESDGDLEAELLLLTGGKSAGEEKPREKAPLPMEHIERMAALCMKDLDEDTLEDDEDLEADEDLLAELGEVLGERDPPALSHPTSAQLPVTPTGSKGLESTVTERLEMYHAAIANAKKVGESSKVRRYERGLKTLQDMLSSLRSGRSVNQEDLPPPVALGKSSDSKEPVVTAQSPAKLKEAFPSRQAADTELPTALPSRTPPPVLPKPRLPPEAASTASQSSFSKAGSEDGETKVTLLRRQREYKLAALQAKQQGNKEQATSYYRIAKVLDSVLAALEKGEPVDMNNLPPPLNKLPEGTKSLAPPSVAVGSTAAPAPEIPPPPRDVLEALQQRMVRYEAAAAQAKEKGDERKGRMHERIVKQYQEAIRAQKAGKSVDFSELPVPPGFPPIQGTEQSADQQSIMGVLESAMKLANQDADEGESHLHPAPGKAAPKSPNLQTPRTSLAVTAPPKMGSKAQQQLSFLEGRKKQLMQAALRAKQKNDIEGAKIFLRQAKGLDPMIEASQNALPVDITKVPQAPVNEEDFTFVQHRGQSVHPKTMAQYMELMELLRQQHEMCMSYSKQFTHLGNITETSKFEKMAEECKKNMEVVKQAHAKGFPLPKYHYEERTISTVKIFPDLTNSDMILFVEKGINLPAPSGMTPDDLDAFVRFEFPYPNTEEAQRDKTNVVKSTNCPVFKEQFKLFINRGHRGLKRAIQAKGIKFEIVHKGGLFKQDRVVGTAQLKLEALETNCEIRDIIEVMDGRRPTGGKIEVMIRIREPLSSQQLDMTTEKWLVIDPLHMPAVALPKPQQRPIPMKEVGNRPGFTLQSLNVLAFEKERLERKIQGYRQAQRQPPNELMNQYRDAVQRSQWLRIQLERGGQAVRKEYSAQLERYLQLYTEAARRLGQEGNREAAKEALYKRNLVESELQKMRK</sequence>
<proteinExistence type="inferred from homology"/>
<dbReference type="OrthoDB" id="19996at2759"/>
<feature type="compositionally biased region" description="Polar residues" evidence="4">
    <location>
        <begin position="254"/>
        <end position="263"/>
    </location>
</feature>
<dbReference type="SMART" id="SM00239">
    <property type="entry name" value="C2"/>
    <property type="match status" value="1"/>
</dbReference>
<dbReference type="KEGG" id="gsh:117350048"/>
<dbReference type="GeneID" id="117350048"/>
<feature type="region of interest" description="Disordered" evidence="4">
    <location>
        <begin position="179"/>
        <end position="270"/>
    </location>
</feature>
<evidence type="ECO:0000313" key="7">
    <source>
        <dbReference type="RefSeq" id="XP_033779852.1"/>
    </source>
</evidence>
<dbReference type="InterPro" id="IPR006608">
    <property type="entry name" value="CC2D1A/B_DM14"/>
</dbReference>
<evidence type="ECO:0000313" key="6">
    <source>
        <dbReference type="Proteomes" id="UP000515159"/>
    </source>
</evidence>
<dbReference type="PANTHER" id="PTHR13076:SF8">
    <property type="entry name" value="COILED-COIL AND C2 DOMAIN-CONTAINING PROTEIN 1A"/>
    <property type="match status" value="1"/>
</dbReference>
<dbReference type="FunCoup" id="A0A6P8NTZ5">
    <property type="interactions" value="2763"/>
</dbReference>
<comment type="similarity">
    <text evidence="1">Belongs to the CC2D1 family.</text>
</comment>
<dbReference type="Proteomes" id="UP000515159">
    <property type="component" value="Chromosome 16"/>
</dbReference>
<dbReference type="InterPro" id="IPR035892">
    <property type="entry name" value="C2_domain_sf"/>
</dbReference>
<dbReference type="InterPro" id="IPR000008">
    <property type="entry name" value="C2_dom"/>
</dbReference>
<dbReference type="Pfam" id="PF00168">
    <property type="entry name" value="C2"/>
    <property type="match status" value="1"/>
</dbReference>
<feature type="region of interest" description="Disordered" evidence="4">
    <location>
        <begin position="1"/>
        <end position="20"/>
    </location>
</feature>
<evidence type="ECO:0000259" key="5">
    <source>
        <dbReference type="PROSITE" id="PS50004"/>
    </source>
</evidence>
<dbReference type="InterPro" id="IPR037772">
    <property type="entry name" value="C2_Freud"/>
</dbReference>
<dbReference type="PROSITE" id="PS50004">
    <property type="entry name" value="C2"/>
    <property type="match status" value="1"/>
</dbReference>
<feature type="compositionally biased region" description="Polar residues" evidence="4">
    <location>
        <begin position="179"/>
        <end position="188"/>
    </location>
</feature>
<feature type="domain" description="C2" evidence="5">
    <location>
        <begin position="643"/>
        <end position="776"/>
    </location>
</feature>
<dbReference type="Gene3D" id="2.60.40.150">
    <property type="entry name" value="C2 domain"/>
    <property type="match status" value="1"/>
</dbReference>
<dbReference type="SMART" id="SM00685">
    <property type="entry name" value="DM14"/>
    <property type="match status" value="4"/>
</dbReference>
<feature type="region of interest" description="Disordered" evidence="4">
    <location>
        <begin position="26"/>
        <end position="48"/>
    </location>
</feature>